<dbReference type="PANTHER" id="PTHR13299">
    <property type="entry name" value="PEROXISOMAL MEMBRANE PROTEIN PEX16"/>
    <property type="match status" value="1"/>
</dbReference>
<organism evidence="4">
    <name type="scientific">Tabanus bromius</name>
    <name type="common">Band-eyed brown horse fly</name>
    <dbReference type="NCBI Taxonomy" id="304241"/>
    <lineage>
        <taxon>Eukaryota</taxon>
        <taxon>Metazoa</taxon>
        <taxon>Ecdysozoa</taxon>
        <taxon>Arthropoda</taxon>
        <taxon>Hexapoda</taxon>
        <taxon>Insecta</taxon>
        <taxon>Pterygota</taxon>
        <taxon>Neoptera</taxon>
        <taxon>Endopterygota</taxon>
        <taxon>Diptera</taxon>
        <taxon>Brachycera</taxon>
        <taxon>Tabanomorpha</taxon>
        <taxon>Tabanoidea</taxon>
        <taxon>Tabanidae</taxon>
        <taxon>Tabanus</taxon>
    </lineage>
</organism>
<dbReference type="GO" id="GO:0007031">
    <property type="term" value="P:peroxisome organization"/>
    <property type="evidence" value="ECO:0007669"/>
    <property type="project" value="UniProtKB-KW"/>
</dbReference>
<evidence type="ECO:0000256" key="3">
    <source>
        <dbReference type="RuleBase" id="RU365003"/>
    </source>
</evidence>
<proteinExistence type="evidence at transcript level"/>
<dbReference type="GO" id="GO:0005778">
    <property type="term" value="C:peroxisomal membrane"/>
    <property type="evidence" value="ECO:0007669"/>
    <property type="project" value="UniProtKB-SubCell"/>
</dbReference>
<dbReference type="PANTHER" id="PTHR13299:SF0">
    <property type="entry name" value="PEROXISOMAL MEMBRANE PROTEIN PEX16"/>
    <property type="match status" value="1"/>
</dbReference>
<dbReference type="InterPro" id="IPR013919">
    <property type="entry name" value="Pex16"/>
</dbReference>
<evidence type="ECO:0000256" key="1">
    <source>
        <dbReference type="ARBA" id="ARBA00009505"/>
    </source>
</evidence>
<evidence type="ECO:0000313" key="4">
    <source>
        <dbReference type="EMBL" id="JAI17259.1"/>
    </source>
</evidence>
<sequence length="333" mass="39188">KRFLKSYEKWVGENPQLVGDIETTVRWVSYFVAGRMSNSSIVSELVYSMSNIFVLLNDRITEKHLNLYPPNDKSYNLKLFLTILEYCEVFIEISARRVWGEWGRWFFIAAVQFFKCVARFLLVIQHKEEIIRVPAIPSLDRKKTIEQAKKGTPQIVEQQNEKAINGTFSFTLKRSGRIVRKVEGAPPIHLRNWIPLSDELASLSRLASANRLSSAERLYIIKPILHLCAIRMFGFKTWKSYCTALLIDLASIRMYYNQRHAMTRTQKLELSRRCVRLLLYLLRSPTYEKYSERKIVGFINFISRTIPFTKAFCQPLIQYIPHWQGTYFYLWST</sequence>
<keyword evidence="3" id="KW-0962">Peroxisome biogenesis</keyword>
<comment type="subcellular location">
    <subcellularLocation>
        <location evidence="3">Peroxisome membrane</location>
    </subcellularLocation>
</comment>
<dbReference type="Pfam" id="PF08610">
    <property type="entry name" value="Pex16"/>
    <property type="match status" value="1"/>
</dbReference>
<accession>A0A0K8TSC1</accession>
<reference evidence="4" key="1">
    <citation type="journal article" date="2015" name="Insect Biochem. Mol. Biol.">
        <title>An insight into the sialome of the horse fly, Tabanus bromius.</title>
        <authorList>
            <person name="Ribeiro J.M."/>
            <person name="Kazimirova M."/>
            <person name="Takac P."/>
            <person name="Andersen J.F."/>
            <person name="Francischetti I.M."/>
        </authorList>
    </citation>
    <scope>NUCLEOTIDE SEQUENCE</scope>
</reference>
<dbReference type="EMBL" id="GDAI01000344">
    <property type="protein sequence ID" value="JAI17259.1"/>
    <property type="molecule type" value="mRNA"/>
</dbReference>
<keyword evidence="3" id="KW-0576">Peroxisome</keyword>
<protein>
    <recommendedName>
        <fullName evidence="2 3">Peroxisomal membrane protein PEX16</fullName>
    </recommendedName>
</protein>
<comment type="similarity">
    <text evidence="1 3">Belongs to the peroxin-16 family.</text>
</comment>
<evidence type="ECO:0000256" key="2">
    <source>
        <dbReference type="ARBA" id="ARBA00018577"/>
    </source>
</evidence>
<feature type="non-terminal residue" evidence="4">
    <location>
        <position position="1"/>
    </location>
</feature>
<dbReference type="AlphaFoldDB" id="A0A0K8TSC1"/>
<name>A0A0K8TSC1_TABBR</name>